<evidence type="ECO:0000313" key="5">
    <source>
        <dbReference type="EMBL" id="QHU10348.1"/>
    </source>
</evidence>
<dbReference type="AlphaFoldDB" id="A0A6C0K2B5"/>
<dbReference type="PANTHER" id="PTHR43392:SF2">
    <property type="entry name" value="AAA-TYPE ATPASE FAMILY PROTEIN _ ANKYRIN REPEAT FAMILY PROTEIN"/>
    <property type="match status" value="1"/>
</dbReference>
<evidence type="ECO:0000256" key="1">
    <source>
        <dbReference type="ARBA" id="ARBA00010378"/>
    </source>
</evidence>
<name>A0A6C0K2B5_9ZZZZ</name>
<dbReference type="EMBL" id="MN740754">
    <property type="protein sequence ID" value="QHU10348.1"/>
    <property type="molecule type" value="Genomic_DNA"/>
</dbReference>
<evidence type="ECO:0000256" key="2">
    <source>
        <dbReference type="ARBA" id="ARBA00022741"/>
    </source>
</evidence>
<dbReference type="FunFam" id="3.40.50.300:FF:000216">
    <property type="entry name" value="Type VII secretion ATPase EccA"/>
    <property type="match status" value="1"/>
</dbReference>
<dbReference type="SUPFAM" id="SSF52540">
    <property type="entry name" value="P-loop containing nucleoside triphosphate hydrolases"/>
    <property type="match status" value="1"/>
</dbReference>
<dbReference type="Pfam" id="PF00004">
    <property type="entry name" value="AAA"/>
    <property type="match status" value="1"/>
</dbReference>
<dbReference type="SMART" id="SM00382">
    <property type="entry name" value="AAA"/>
    <property type="match status" value="1"/>
</dbReference>
<reference evidence="5" key="1">
    <citation type="journal article" date="2020" name="Nature">
        <title>Giant virus diversity and host interactions through global metagenomics.</title>
        <authorList>
            <person name="Schulz F."/>
            <person name="Roux S."/>
            <person name="Paez-Espino D."/>
            <person name="Jungbluth S."/>
            <person name="Walsh D.A."/>
            <person name="Denef V.J."/>
            <person name="McMahon K.D."/>
            <person name="Konstantinidis K.T."/>
            <person name="Eloe-Fadrosh E.A."/>
            <person name="Kyrpides N.C."/>
            <person name="Woyke T."/>
        </authorList>
    </citation>
    <scope>NUCLEOTIDE SEQUENCE</scope>
    <source>
        <strain evidence="5">GVMAG-S-1101164-67</strain>
    </source>
</reference>
<dbReference type="GO" id="GO:0005524">
    <property type="term" value="F:ATP binding"/>
    <property type="evidence" value="ECO:0007669"/>
    <property type="project" value="UniProtKB-KW"/>
</dbReference>
<keyword evidence="3" id="KW-0067">ATP-binding</keyword>
<evidence type="ECO:0000259" key="4">
    <source>
        <dbReference type="SMART" id="SM00382"/>
    </source>
</evidence>
<dbReference type="InterPro" id="IPR050773">
    <property type="entry name" value="CbxX/CfxQ_RuBisCO_ESX"/>
</dbReference>
<dbReference type="Gene3D" id="3.40.50.300">
    <property type="entry name" value="P-loop containing nucleotide triphosphate hydrolases"/>
    <property type="match status" value="1"/>
</dbReference>
<keyword evidence="2" id="KW-0547">Nucleotide-binding</keyword>
<evidence type="ECO:0000256" key="3">
    <source>
        <dbReference type="ARBA" id="ARBA00022840"/>
    </source>
</evidence>
<sequence length="425" mass="48911">MQKTSVPNTTKTNFVEYLDNLKSSQMDYNKMADALYFSRISFMENMLFDPRFSGYTNPIPIIPITPQIGTGIPNKFELWKKEHEQVVLPKSDDTITIKNPLGEHEKKYMEIDFSLNDLGDVLRLIENNPIDNTITYNIDLNSLHNIKTELEQLNKMVGMKSLKSSILDQLVYFMQDLHLSDGSSDYKHTVLYGPPGTGKTDIAKIIGTMYSKLGILQKNIFKKVTRNDLVAGYLGQTAIKTKSVIQDCLGGVLFIDEAYALANSYEDDSFSKECIDTLCEALSDHKNDLMVIIAGYENELNNSFFRSNPGLESRFMWRFKTDCYNAKELKSIFKKKVDEAGWNVAESDITDAWFEKRKDHFPSFGRDMEMLFSYTKIAHSRRIYGKSKELKKCLNLKDLDRGYEMLLNNRKKENHISKAMLSMYI</sequence>
<dbReference type="InterPro" id="IPR000641">
    <property type="entry name" value="CbxX/CfxQ"/>
</dbReference>
<proteinExistence type="inferred from homology"/>
<dbReference type="InterPro" id="IPR027417">
    <property type="entry name" value="P-loop_NTPase"/>
</dbReference>
<dbReference type="PRINTS" id="PR00819">
    <property type="entry name" value="CBXCFQXSUPER"/>
</dbReference>
<feature type="domain" description="AAA+ ATPase" evidence="4">
    <location>
        <begin position="185"/>
        <end position="323"/>
    </location>
</feature>
<protein>
    <recommendedName>
        <fullName evidence="4">AAA+ ATPase domain-containing protein</fullName>
    </recommendedName>
</protein>
<dbReference type="PANTHER" id="PTHR43392">
    <property type="entry name" value="AAA-TYPE ATPASE FAMILY PROTEIN / ANKYRIN REPEAT FAMILY PROTEIN"/>
    <property type="match status" value="1"/>
</dbReference>
<dbReference type="GO" id="GO:0016887">
    <property type="term" value="F:ATP hydrolysis activity"/>
    <property type="evidence" value="ECO:0007669"/>
    <property type="project" value="InterPro"/>
</dbReference>
<dbReference type="InterPro" id="IPR003959">
    <property type="entry name" value="ATPase_AAA_core"/>
</dbReference>
<comment type="similarity">
    <text evidence="1">Belongs to the CbxX/CfxQ family.</text>
</comment>
<organism evidence="5">
    <name type="scientific">viral metagenome</name>
    <dbReference type="NCBI Taxonomy" id="1070528"/>
    <lineage>
        <taxon>unclassified sequences</taxon>
        <taxon>metagenomes</taxon>
        <taxon>organismal metagenomes</taxon>
    </lineage>
</organism>
<accession>A0A6C0K2B5</accession>
<dbReference type="InterPro" id="IPR003593">
    <property type="entry name" value="AAA+_ATPase"/>
</dbReference>